<reference evidence="8" key="1">
    <citation type="submission" date="2018-08" db="EMBL/GenBank/DDBJ databases">
        <authorList>
            <person name="Rodrigo-Torres L."/>
            <person name="Arahal R. D."/>
            <person name="Lucena T."/>
        </authorList>
    </citation>
    <scope>NUCLEOTIDE SEQUENCE [LARGE SCALE GENOMIC DNA]</scope>
    <source>
        <strain evidence="8">CECT 7235</strain>
    </source>
</reference>
<proteinExistence type="inferred from homology"/>
<dbReference type="PROSITE" id="PS00445">
    <property type="entry name" value="FGGY_KINASES_2"/>
    <property type="match status" value="1"/>
</dbReference>
<dbReference type="EC" id="2.7.1.17" evidence="7"/>
<keyword evidence="3 4" id="KW-0418">Kinase</keyword>
<sequence length="504" mass="52584">MEAVSLGLDIGTTAIKAAAYDAQGRIAARTEAPSRSIGDGRGRSEQDMTEVWHGVCTSLRALRDKLHDRPIASLGICGQGDGLWLLDKHGAPCGPAMLWNDTRAARDMAGLEASGALDAVGLASHTALWPGTSGMLWRWLEHNEPDRAARATHAMTCADWIGYCLTGVIATDFSNATIPFLDLHSRRYSTNALTAMGCESLAPKLADPRPADSPLGTVTAAAAAATGLPEGLSVNVPTLDLAAMIVGMGLQQPGDSMFIMGTTAVVNILTDHVTPTPSPVGASALHASSDAIIRIFAPTTGASAFDWFAGLHPLSLSGTNAGEVADKLNALVRDVPPGANGVTFLPYLNGERAPFVAPEVSASFHGLRAQTSKADMGRAVMEGTALSLRHCLTAEGHTVDGPVKLAGGGSRNPLWSQIIADVTGTEVVVTKDSDHGLWGAACLGAAAAGLGPVASLTQRDEELHHFPPDPETARAYDRVFTRYMALSNATRATARTLSLSEDHP</sequence>
<dbReference type="InterPro" id="IPR018485">
    <property type="entry name" value="FGGY_C"/>
</dbReference>
<evidence type="ECO:0000256" key="1">
    <source>
        <dbReference type="ARBA" id="ARBA00009156"/>
    </source>
</evidence>
<evidence type="ECO:0000313" key="8">
    <source>
        <dbReference type="Proteomes" id="UP000272908"/>
    </source>
</evidence>
<dbReference type="PANTHER" id="PTHR43095:SF5">
    <property type="entry name" value="XYLULOSE KINASE"/>
    <property type="match status" value="1"/>
</dbReference>
<dbReference type="GO" id="GO:0004856">
    <property type="term" value="F:D-xylulokinase activity"/>
    <property type="evidence" value="ECO:0007669"/>
    <property type="project" value="UniProtKB-EC"/>
</dbReference>
<organism evidence="7 8">
    <name type="scientific">Roseinatronobacter ekhonensis</name>
    <dbReference type="NCBI Taxonomy" id="254356"/>
    <lineage>
        <taxon>Bacteria</taxon>
        <taxon>Pseudomonadati</taxon>
        <taxon>Pseudomonadota</taxon>
        <taxon>Alphaproteobacteria</taxon>
        <taxon>Rhodobacterales</taxon>
        <taxon>Paracoccaceae</taxon>
        <taxon>Roseinatronobacter</taxon>
    </lineage>
</organism>
<evidence type="ECO:0000256" key="3">
    <source>
        <dbReference type="ARBA" id="ARBA00022777"/>
    </source>
</evidence>
<dbReference type="Pfam" id="PF00370">
    <property type="entry name" value="FGGY_N"/>
    <property type="match status" value="1"/>
</dbReference>
<dbReference type="AlphaFoldDB" id="A0A3B0ML56"/>
<dbReference type="InterPro" id="IPR043129">
    <property type="entry name" value="ATPase_NBD"/>
</dbReference>
<comment type="similarity">
    <text evidence="1 4">Belongs to the FGGY kinase family.</text>
</comment>
<feature type="domain" description="Carbohydrate kinase FGGY N-terminal" evidence="5">
    <location>
        <begin position="5"/>
        <end position="243"/>
    </location>
</feature>
<feature type="domain" description="Carbohydrate kinase FGGY C-terminal" evidence="6">
    <location>
        <begin position="259"/>
        <end position="448"/>
    </location>
</feature>
<dbReference type="SUPFAM" id="SSF53067">
    <property type="entry name" value="Actin-like ATPase domain"/>
    <property type="match status" value="2"/>
</dbReference>
<dbReference type="PANTHER" id="PTHR43095">
    <property type="entry name" value="SUGAR KINASE"/>
    <property type="match status" value="1"/>
</dbReference>
<accession>A0A3B0ML56</accession>
<dbReference type="InterPro" id="IPR018483">
    <property type="entry name" value="Carb_kinase_FGGY_CS"/>
</dbReference>
<dbReference type="Gene3D" id="3.30.420.40">
    <property type="match status" value="2"/>
</dbReference>
<evidence type="ECO:0000256" key="2">
    <source>
        <dbReference type="ARBA" id="ARBA00022679"/>
    </source>
</evidence>
<name>A0A3B0ML56_9RHOB</name>
<evidence type="ECO:0000256" key="4">
    <source>
        <dbReference type="RuleBase" id="RU003733"/>
    </source>
</evidence>
<protein>
    <submittedName>
        <fullName evidence="7">Xylulose kinase</fullName>
        <ecNumber evidence="7">2.7.1.17</ecNumber>
    </submittedName>
</protein>
<dbReference type="CDD" id="cd07802">
    <property type="entry name" value="ASKHA_NBD_FGGY_EcLyxK-like"/>
    <property type="match status" value="1"/>
</dbReference>
<dbReference type="InterPro" id="IPR050406">
    <property type="entry name" value="FGGY_Carb_Kinase"/>
</dbReference>
<dbReference type="Proteomes" id="UP000272908">
    <property type="component" value="Unassembled WGS sequence"/>
</dbReference>
<evidence type="ECO:0000313" key="7">
    <source>
        <dbReference type="EMBL" id="SUZ31817.1"/>
    </source>
</evidence>
<evidence type="ECO:0000259" key="6">
    <source>
        <dbReference type="Pfam" id="PF02782"/>
    </source>
</evidence>
<dbReference type="EMBL" id="UIHC01000011">
    <property type="protein sequence ID" value="SUZ31817.1"/>
    <property type="molecule type" value="Genomic_DNA"/>
</dbReference>
<dbReference type="RefSeq" id="WP_183073391.1">
    <property type="nucleotide sequence ID" value="NZ_UIHC01000011.1"/>
</dbReference>
<dbReference type="Pfam" id="PF02782">
    <property type="entry name" value="FGGY_C"/>
    <property type="match status" value="1"/>
</dbReference>
<dbReference type="InterPro" id="IPR018484">
    <property type="entry name" value="FGGY_N"/>
</dbReference>
<dbReference type="PIRSF" id="PIRSF000538">
    <property type="entry name" value="GlpK"/>
    <property type="match status" value="1"/>
</dbReference>
<dbReference type="InterPro" id="IPR000577">
    <property type="entry name" value="Carb_kinase_FGGY"/>
</dbReference>
<evidence type="ECO:0000259" key="5">
    <source>
        <dbReference type="Pfam" id="PF00370"/>
    </source>
</evidence>
<gene>
    <name evidence="7" type="primary">xylB_1</name>
    <name evidence="7" type="ORF">ROE7235_01568</name>
</gene>
<keyword evidence="2 4" id="KW-0808">Transferase</keyword>
<keyword evidence="8" id="KW-1185">Reference proteome</keyword>